<evidence type="ECO:0000256" key="3">
    <source>
        <dbReference type="ARBA" id="ARBA00023163"/>
    </source>
</evidence>
<keyword evidence="2 4" id="KW-0238">DNA-binding</keyword>
<evidence type="ECO:0000256" key="1">
    <source>
        <dbReference type="ARBA" id="ARBA00023015"/>
    </source>
</evidence>
<name>A0A076F0M0_RHOOP</name>
<dbReference type="InterPro" id="IPR001647">
    <property type="entry name" value="HTH_TetR"/>
</dbReference>
<proteinExistence type="predicted"/>
<dbReference type="GO" id="GO:0003677">
    <property type="term" value="F:DNA binding"/>
    <property type="evidence" value="ECO:0007669"/>
    <property type="project" value="UniProtKB-UniRule"/>
</dbReference>
<dbReference type="PANTHER" id="PTHR47506">
    <property type="entry name" value="TRANSCRIPTIONAL REGULATORY PROTEIN"/>
    <property type="match status" value="1"/>
</dbReference>
<dbReference type="EMBL" id="CP008949">
    <property type="protein sequence ID" value="AII10972.1"/>
    <property type="molecule type" value="Genomic_DNA"/>
</dbReference>
<sequence length="201" mass="21960">MARKPEFDRDTVLTSAMSAFWEHGYEATSMADLLDATGLSKSSLYAGFGGKHDVFLTSYDLYRGRQADRLRSVLAQSPAPHGIRDFFEQIISGGSDELQRFGCMSTNQAAERGAQDEAVRTRVASDYQLLEDAFTDHLRTGQENGTVPVTVDALSAASALVTAFSGFQLTVRADLDRARLRRALDYLLAPLTIAAENAAEE</sequence>
<dbReference type="AlphaFoldDB" id="A0A076F0M0"/>
<dbReference type="Pfam" id="PF16925">
    <property type="entry name" value="TetR_C_13"/>
    <property type="match status" value="1"/>
</dbReference>
<dbReference type="Gene3D" id="1.10.357.10">
    <property type="entry name" value="Tetracycline Repressor, domain 2"/>
    <property type="match status" value="1"/>
</dbReference>
<evidence type="ECO:0000256" key="4">
    <source>
        <dbReference type="PROSITE-ProRule" id="PRU00335"/>
    </source>
</evidence>
<organism evidence="6 7">
    <name type="scientific">Rhodococcus opacus</name>
    <name type="common">Nocardia opaca</name>
    <dbReference type="NCBI Taxonomy" id="37919"/>
    <lineage>
        <taxon>Bacteria</taxon>
        <taxon>Bacillati</taxon>
        <taxon>Actinomycetota</taxon>
        <taxon>Actinomycetes</taxon>
        <taxon>Mycobacteriales</taxon>
        <taxon>Nocardiaceae</taxon>
        <taxon>Rhodococcus</taxon>
    </lineage>
</organism>
<accession>A0A076F0M0</accession>
<dbReference type="InterPro" id="IPR011075">
    <property type="entry name" value="TetR_C"/>
</dbReference>
<dbReference type="PANTHER" id="PTHR47506:SF1">
    <property type="entry name" value="HTH-TYPE TRANSCRIPTIONAL REGULATOR YJDC"/>
    <property type="match status" value="1"/>
</dbReference>
<reference evidence="6 7" key="1">
    <citation type="submission" date="2014-07" db="EMBL/GenBank/DDBJ databases">
        <title>Genome Sequence of Rhodococcus opacus Strain R7, a Biodegrader of Mono- and Polycyclic Aromatic Hydrocarbons.</title>
        <authorList>
            <person name="Di Gennaro P."/>
            <person name="Zampolli J."/>
            <person name="Presti I."/>
            <person name="Cappelletti M."/>
            <person name="D'Ursi P."/>
            <person name="Orro A."/>
            <person name="Mezzelani A."/>
            <person name="Milanesi L."/>
        </authorList>
    </citation>
    <scope>NUCLEOTIDE SEQUENCE [LARGE SCALE GENOMIC DNA]</scope>
    <source>
        <strain evidence="6 7">R7</strain>
        <plasmid evidence="6">pPDG2</plasmid>
    </source>
</reference>
<keyword evidence="1" id="KW-0805">Transcription regulation</keyword>
<dbReference type="InterPro" id="IPR009057">
    <property type="entry name" value="Homeodomain-like_sf"/>
</dbReference>
<geneLocation type="plasmid" evidence="6 7">
    <name>pPDG2</name>
</geneLocation>
<evidence type="ECO:0000313" key="7">
    <source>
        <dbReference type="Proteomes" id="UP000028488"/>
    </source>
</evidence>
<dbReference type="Gene3D" id="1.10.10.60">
    <property type="entry name" value="Homeodomain-like"/>
    <property type="match status" value="1"/>
</dbReference>
<feature type="domain" description="HTH tetR-type" evidence="5">
    <location>
        <begin position="6"/>
        <end position="66"/>
    </location>
</feature>
<dbReference type="InterPro" id="IPR036271">
    <property type="entry name" value="Tet_transcr_reg_TetR-rel_C_sf"/>
</dbReference>
<dbReference type="PROSITE" id="PS50977">
    <property type="entry name" value="HTH_TETR_2"/>
    <property type="match status" value="1"/>
</dbReference>
<dbReference type="Pfam" id="PF00440">
    <property type="entry name" value="TetR_N"/>
    <property type="match status" value="1"/>
</dbReference>
<keyword evidence="6" id="KW-0614">Plasmid</keyword>
<dbReference type="Proteomes" id="UP000028488">
    <property type="component" value="Plasmid pPDG2"/>
</dbReference>
<gene>
    <name evidence="6" type="ORF">EP51_43455</name>
</gene>
<dbReference type="SUPFAM" id="SSF46689">
    <property type="entry name" value="Homeodomain-like"/>
    <property type="match status" value="1"/>
</dbReference>
<protein>
    <recommendedName>
        <fullName evidence="5">HTH tetR-type domain-containing protein</fullName>
    </recommendedName>
</protein>
<feature type="DNA-binding region" description="H-T-H motif" evidence="4">
    <location>
        <begin position="29"/>
        <end position="48"/>
    </location>
</feature>
<evidence type="ECO:0000259" key="5">
    <source>
        <dbReference type="PROSITE" id="PS50977"/>
    </source>
</evidence>
<dbReference type="SUPFAM" id="SSF48498">
    <property type="entry name" value="Tetracyclin repressor-like, C-terminal domain"/>
    <property type="match status" value="1"/>
</dbReference>
<keyword evidence="3" id="KW-0804">Transcription</keyword>
<evidence type="ECO:0000256" key="2">
    <source>
        <dbReference type="ARBA" id="ARBA00023125"/>
    </source>
</evidence>
<evidence type="ECO:0000313" key="6">
    <source>
        <dbReference type="EMBL" id="AII10972.1"/>
    </source>
</evidence>